<keyword evidence="4 5" id="KW-0472">Membrane</keyword>
<keyword evidence="2 5" id="KW-0812">Transmembrane</keyword>
<dbReference type="OrthoDB" id="6493944at2759"/>
<evidence type="ECO:0000313" key="7">
    <source>
        <dbReference type="EMBL" id="OEU13168.1"/>
    </source>
</evidence>
<comment type="subcellular location">
    <subcellularLocation>
        <location evidence="1">Endomembrane system</location>
        <topology evidence="1">Multi-pass membrane protein</topology>
    </subcellularLocation>
</comment>
<feature type="non-terminal residue" evidence="7">
    <location>
        <position position="111"/>
    </location>
</feature>
<feature type="transmembrane region" description="Helical" evidence="5">
    <location>
        <begin position="45"/>
        <end position="66"/>
    </location>
</feature>
<feature type="transmembrane region" description="Helical" evidence="5">
    <location>
        <begin position="87"/>
        <end position="109"/>
    </location>
</feature>
<evidence type="ECO:0000259" key="6">
    <source>
        <dbReference type="Pfam" id="PF02656"/>
    </source>
</evidence>
<feature type="non-terminal residue" evidence="7">
    <location>
        <position position="1"/>
    </location>
</feature>
<dbReference type="GO" id="GO:0012505">
    <property type="term" value="C:endomembrane system"/>
    <property type="evidence" value="ECO:0007669"/>
    <property type="project" value="UniProtKB-SubCell"/>
</dbReference>
<feature type="transmembrane region" description="Helical" evidence="5">
    <location>
        <begin position="14"/>
        <end position="33"/>
    </location>
</feature>
<dbReference type="KEGG" id="fcy:FRACYDRAFT_154899"/>
<dbReference type="InterPro" id="IPR003807">
    <property type="entry name" value="DUF202"/>
</dbReference>
<evidence type="ECO:0000256" key="3">
    <source>
        <dbReference type="ARBA" id="ARBA00022989"/>
    </source>
</evidence>
<organism evidence="7 8">
    <name type="scientific">Fragilariopsis cylindrus CCMP1102</name>
    <dbReference type="NCBI Taxonomy" id="635003"/>
    <lineage>
        <taxon>Eukaryota</taxon>
        <taxon>Sar</taxon>
        <taxon>Stramenopiles</taxon>
        <taxon>Ochrophyta</taxon>
        <taxon>Bacillariophyta</taxon>
        <taxon>Bacillariophyceae</taxon>
        <taxon>Bacillariophycidae</taxon>
        <taxon>Bacillariales</taxon>
        <taxon>Bacillariaceae</taxon>
        <taxon>Fragilariopsis</taxon>
    </lineage>
</organism>
<evidence type="ECO:0000256" key="1">
    <source>
        <dbReference type="ARBA" id="ARBA00004127"/>
    </source>
</evidence>
<dbReference type="AlphaFoldDB" id="A0A1E7F4Q8"/>
<feature type="domain" description="DUF202" evidence="6">
    <location>
        <begin position="7"/>
        <end position="70"/>
    </location>
</feature>
<dbReference type="InParanoid" id="A0A1E7F4Q8"/>
<dbReference type="PANTHER" id="PTHR46140:SF1">
    <property type="entry name" value="VACUOLAR TRANSPORTER CHAPERONE COMPLEX SUBUNIT 4-RELATED"/>
    <property type="match status" value="1"/>
</dbReference>
<proteinExistence type="predicted"/>
<dbReference type="EMBL" id="KV784362">
    <property type="protein sequence ID" value="OEU13168.1"/>
    <property type="molecule type" value="Genomic_DNA"/>
</dbReference>
<dbReference type="PANTHER" id="PTHR46140">
    <property type="entry name" value="VACUOLAR TRANSPORTER CHAPERONE 1-RELATED"/>
    <property type="match status" value="1"/>
</dbReference>
<evidence type="ECO:0000256" key="2">
    <source>
        <dbReference type="ARBA" id="ARBA00022692"/>
    </source>
</evidence>
<evidence type="ECO:0000256" key="5">
    <source>
        <dbReference type="SAM" id="Phobius"/>
    </source>
</evidence>
<dbReference type="InterPro" id="IPR051572">
    <property type="entry name" value="VTC_Complex_Subunit"/>
</dbReference>
<gene>
    <name evidence="7" type="ORF">FRACYDRAFT_154899</name>
</gene>
<dbReference type="Proteomes" id="UP000095751">
    <property type="component" value="Unassembled WGS sequence"/>
</dbReference>
<accession>A0A1E7F4Q8</accession>
<keyword evidence="3 5" id="KW-1133">Transmembrane helix</keyword>
<name>A0A1E7F4Q8_9STRA</name>
<sequence>KIEPKMFFANERTFLHWLHYAVVLSSIAAGVLSMSEVPGEEWRQWYAMALLPISLAFCLYALHIFLWRQDQIKNRIPARWDDPMGPLILGSVVVAVLAINFFTQLYALAKA</sequence>
<reference evidence="7 8" key="1">
    <citation type="submission" date="2016-09" db="EMBL/GenBank/DDBJ databases">
        <title>Extensive genetic diversity and differential bi-allelic expression allows diatom success in the polar Southern Ocean.</title>
        <authorList>
            <consortium name="DOE Joint Genome Institute"/>
            <person name="Mock T."/>
            <person name="Otillar R.P."/>
            <person name="Strauss J."/>
            <person name="Dupont C."/>
            <person name="Frickenhaus S."/>
            <person name="Maumus F."/>
            <person name="Mcmullan M."/>
            <person name="Sanges R."/>
            <person name="Schmutz J."/>
            <person name="Toseland A."/>
            <person name="Valas R."/>
            <person name="Veluchamy A."/>
            <person name="Ward B.J."/>
            <person name="Allen A."/>
            <person name="Barry K."/>
            <person name="Falciatore A."/>
            <person name="Ferrante M."/>
            <person name="Fortunato A.E."/>
            <person name="Gloeckner G."/>
            <person name="Gruber A."/>
            <person name="Hipkin R."/>
            <person name="Janech M."/>
            <person name="Kroth P."/>
            <person name="Leese F."/>
            <person name="Lindquist E."/>
            <person name="Lyon B.R."/>
            <person name="Martin J."/>
            <person name="Mayer C."/>
            <person name="Parker M."/>
            <person name="Quesneville H."/>
            <person name="Raymond J."/>
            <person name="Uhlig C."/>
            <person name="Valentin K.U."/>
            <person name="Worden A.Z."/>
            <person name="Armbrust E.V."/>
            <person name="Bowler C."/>
            <person name="Green B."/>
            <person name="Moulton V."/>
            <person name="Van Oosterhout C."/>
            <person name="Grigoriev I."/>
        </authorList>
    </citation>
    <scope>NUCLEOTIDE SEQUENCE [LARGE SCALE GENOMIC DNA]</scope>
    <source>
        <strain evidence="7 8">CCMP1102</strain>
    </source>
</reference>
<protein>
    <recommendedName>
        <fullName evidence="6">DUF202 domain-containing protein</fullName>
    </recommendedName>
</protein>
<evidence type="ECO:0000256" key="4">
    <source>
        <dbReference type="ARBA" id="ARBA00023136"/>
    </source>
</evidence>
<dbReference type="Pfam" id="PF02656">
    <property type="entry name" value="DUF202"/>
    <property type="match status" value="1"/>
</dbReference>
<keyword evidence="8" id="KW-1185">Reference proteome</keyword>
<evidence type="ECO:0000313" key="8">
    <source>
        <dbReference type="Proteomes" id="UP000095751"/>
    </source>
</evidence>